<feature type="region of interest" description="Disordered" evidence="1">
    <location>
        <begin position="217"/>
        <end position="411"/>
    </location>
</feature>
<feature type="compositionally biased region" description="Pro residues" evidence="1">
    <location>
        <begin position="305"/>
        <end position="314"/>
    </location>
</feature>
<dbReference type="PRINTS" id="PR01217">
    <property type="entry name" value="PRICHEXTENSN"/>
</dbReference>
<dbReference type="AlphaFoldDB" id="A0AA40EEL5"/>
<dbReference type="EMBL" id="JAUKTV010000007">
    <property type="protein sequence ID" value="KAK0735562.1"/>
    <property type="molecule type" value="Genomic_DNA"/>
</dbReference>
<gene>
    <name evidence="3" type="ORF">B0T21DRAFT_188450</name>
</gene>
<feature type="compositionally biased region" description="Pro residues" evidence="1">
    <location>
        <begin position="224"/>
        <end position="242"/>
    </location>
</feature>
<keyword evidence="4" id="KW-1185">Reference proteome</keyword>
<protein>
    <submittedName>
        <fullName evidence="3">Uncharacterized protein</fullName>
    </submittedName>
</protein>
<dbReference type="CDD" id="cd12087">
    <property type="entry name" value="TM_EGFR-like"/>
    <property type="match status" value="1"/>
</dbReference>
<evidence type="ECO:0000313" key="4">
    <source>
        <dbReference type="Proteomes" id="UP001172159"/>
    </source>
</evidence>
<feature type="compositionally biased region" description="Pro residues" evidence="1">
    <location>
        <begin position="269"/>
        <end position="285"/>
    </location>
</feature>
<keyword evidence="2" id="KW-0472">Membrane</keyword>
<evidence type="ECO:0000256" key="2">
    <source>
        <dbReference type="SAM" id="Phobius"/>
    </source>
</evidence>
<keyword evidence="2" id="KW-1133">Transmembrane helix</keyword>
<evidence type="ECO:0000256" key="1">
    <source>
        <dbReference type="SAM" id="MobiDB-lite"/>
    </source>
</evidence>
<dbReference type="Proteomes" id="UP001172159">
    <property type="component" value="Unassembled WGS sequence"/>
</dbReference>
<proteinExistence type="predicted"/>
<comment type="caution">
    <text evidence="3">The sequence shown here is derived from an EMBL/GenBank/DDBJ whole genome shotgun (WGS) entry which is preliminary data.</text>
</comment>
<organism evidence="3 4">
    <name type="scientific">Apiosordaria backusii</name>
    <dbReference type="NCBI Taxonomy" id="314023"/>
    <lineage>
        <taxon>Eukaryota</taxon>
        <taxon>Fungi</taxon>
        <taxon>Dikarya</taxon>
        <taxon>Ascomycota</taxon>
        <taxon>Pezizomycotina</taxon>
        <taxon>Sordariomycetes</taxon>
        <taxon>Sordariomycetidae</taxon>
        <taxon>Sordariales</taxon>
        <taxon>Lasiosphaeriaceae</taxon>
        <taxon>Apiosordaria</taxon>
    </lineage>
</organism>
<keyword evidence="2" id="KW-0812">Transmembrane</keyword>
<feature type="compositionally biased region" description="Polar residues" evidence="1">
    <location>
        <begin position="320"/>
        <end position="329"/>
    </location>
</feature>
<feature type="transmembrane region" description="Helical" evidence="2">
    <location>
        <begin position="94"/>
        <end position="117"/>
    </location>
</feature>
<accession>A0AA40EEL5</accession>
<evidence type="ECO:0000313" key="3">
    <source>
        <dbReference type="EMBL" id="KAK0735562.1"/>
    </source>
</evidence>
<feature type="compositionally biased region" description="Polar residues" evidence="1">
    <location>
        <begin position="442"/>
        <end position="481"/>
    </location>
</feature>
<feature type="region of interest" description="Disordered" evidence="1">
    <location>
        <begin position="432"/>
        <end position="501"/>
    </location>
</feature>
<reference evidence="3" key="1">
    <citation type="submission" date="2023-06" db="EMBL/GenBank/DDBJ databases">
        <title>Genome-scale phylogeny and comparative genomics of the fungal order Sordariales.</title>
        <authorList>
            <consortium name="Lawrence Berkeley National Laboratory"/>
            <person name="Hensen N."/>
            <person name="Bonometti L."/>
            <person name="Westerberg I."/>
            <person name="Brannstrom I.O."/>
            <person name="Guillou S."/>
            <person name="Cros-Aarteil S."/>
            <person name="Calhoun S."/>
            <person name="Haridas S."/>
            <person name="Kuo A."/>
            <person name="Mondo S."/>
            <person name="Pangilinan J."/>
            <person name="Riley R."/>
            <person name="Labutti K."/>
            <person name="Andreopoulos B."/>
            <person name="Lipzen A."/>
            <person name="Chen C."/>
            <person name="Yanf M."/>
            <person name="Daum C."/>
            <person name="Ng V."/>
            <person name="Clum A."/>
            <person name="Steindorff A."/>
            <person name="Ohm R."/>
            <person name="Martin F."/>
            <person name="Silar P."/>
            <person name="Natvig D."/>
            <person name="Lalanne C."/>
            <person name="Gautier V."/>
            <person name="Ament-Velasquez S.L."/>
            <person name="Kruys A."/>
            <person name="Hutchinson M.I."/>
            <person name="Powell A.J."/>
            <person name="Barry K."/>
            <person name="Miller A.N."/>
            <person name="Grigoriev I.V."/>
            <person name="Debuchy R."/>
            <person name="Gladieux P."/>
            <person name="Thoren M.H."/>
            <person name="Johannesson H."/>
        </authorList>
    </citation>
    <scope>NUCLEOTIDE SEQUENCE</scope>
    <source>
        <strain evidence="3">CBS 540.89</strain>
    </source>
</reference>
<feature type="compositionally biased region" description="Polar residues" evidence="1">
    <location>
        <begin position="340"/>
        <end position="359"/>
    </location>
</feature>
<name>A0AA40EEL5_9PEZI</name>
<sequence>MHGASRLNLESTLCSDLSHTTRVVRALRPAPTTTTLVIPLSECCESRTPPIDFGPRTTLSTIVTSSATSGVRAPSNTNLSPPSPPTTVGSLPGFAIAGIVVGILLVLAGTAFIFFICRRRKQLRRNSGTGKGIDMYHYPEYQTVPVNQPRSDDANEYTYGPVTPPQPQHVEHEMVQIRKASPSPRAVDRRSVDTVFALWFYATTELDRRRSKGSSFVAELPSSTPSPPVPALPTEPPPPIPTSNPDTTKTKRSSRVRRTYLTPAGEPWRPGPPPAAPLPPPPPVSAPSSSPAPRKTSNPRFSLFPAPPKPPPKNLMPLNITKNINSSRSPIPAPLKITPRSGSPTNHPLRTQRSTNPDQQQKRPETRSRAASTGMKSAPLPSNKPPPLSPPIGSHHSHTHRPRAQSSQSRLGVEVGLGLQTGTEGMVDIPLKNNPNPSPSPTTCRPGTSLGTFCRGNQPQQQETVTRPQTPGTAPATSTRFNEGLLTPPMGGGQFPPPPGAEMEYNHINTV</sequence>